<evidence type="ECO:0000256" key="3">
    <source>
        <dbReference type="SAM" id="MobiDB-lite"/>
    </source>
</evidence>
<sequence length="375" mass="39623">MGPLSDTLARLSALREGRVHPASEASPARLTPLHDFGSNPGALDAYFYVPETVVANPPLVVVLHGCTQNAAGYDHGSGWSQLADDHGFVLLFPEQRRANNMNRCFNWFEPGDTRRDAGEPLSIRQMIDAMVRGHGIDPARIFVNGLSAGGAMTSVLLAVYPELFAGGAIIAGLPYGVARNVPEALERMRGQGGPGRDALAAAVRNASPHRGPWPIVSVWHGGADHVVVPANGDAVLQQWQAIHGVDAGPDESDEIDGYPHRLWRDAGGRAVIEEYRITGMGHGTPLAAGGDDGYGASGPHMLEAAISSTRHIAGFWGLTQPRRTRAAAAPASAPAPARHPGEVRSEQRGPARQRPLAAGVGKVIEDALRAAGLMR</sequence>
<feature type="compositionally biased region" description="Basic and acidic residues" evidence="3">
    <location>
        <begin position="339"/>
        <end position="349"/>
    </location>
</feature>
<name>A0A7U4J8A2_9SPHN</name>
<dbReference type="OrthoDB" id="9767239at2"/>
<keyword evidence="5" id="KW-1185">Reference proteome</keyword>
<dbReference type="PANTHER" id="PTHR43037">
    <property type="entry name" value="UNNAMED PRODUCT-RELATED"/>
    <property type="match status" value="1"/>
</dbReference>
<dbReference type="Gene3D" id="3.40.50.1820">
    <property type="entry name" value="alpha/beta hydrolase"/>
    <property type="match status" value="1"/>
</dbReference>
<dbReference type="KEGG" id="sphi:TS85_10315"/>
<feature type="compositionally biased region" description="Low complexity" evidence="3">
    <location>
        <begin position="326"/>
        <end position="338"/>
    </location>
</feature>
<dbReference type="RefSeq" id="WP_044332022.1">
    <property type="nucleotide sequence ID" value="NZ_CP010836.1"/>
</dbReference>
<evidence type="ECO:0000313" key="5">
    <source>
        <dbReference type="Proteomes" id="UP000032300"/>
    </source>
</evidence>
<evidence type="ECO:0000313" key="4">
    <source>
        <dbReference type="EMBL" id="AJP72093.1"/>
    </source>
</evidence>
<dbReference type="InterPro" id="IPR010126">
    <property type="entry name" value="Esterase_phb"/>
</dbReference>
<organism evidence="4 5">
    <name type="scientific">Sphingomonas hengshuiensis</name>
    <dbReference type="NCBI Taxonomy" id="1609977"/>
    <lineage>
        <taxon>Bacteria</taxon>
        <taxon>Pseudomonadati</taxon>
        <taxon>Pseudomonadota</taxon>
        <taxon>Alphaproteobacteria</taxon>
        <taxon>Sphingomonadales</taxon>
        <taxon>Sphingomonadaceae</taxon>
        <taxon>Sphingomonas</taxon>
    </lineage>
</organism>
<evidence type="ECO:0000256" key="2">
    <source>
        <dbReference type="ARBA" id="ARBA00022801"/>
    </source>
</evidence>
<reference evidence="4 5" key="1">
    <citation type="journal article" date="2015" name="Int. J. Syst. Evol. Microbiol.">
        <title>Sphingomonas hengshuiensis sp. nov., isolated from lake wetland.</title>
        <authorList>
            <person name="Wei S."/>
            <person name="Wang T."/>
            <person name="Liu H."/>
            <person name="Zhang C."/>
            <person name="Guo J."/>
            <person name="Wang Q."/>
            <person name="Liang K."/>
            <person name="Zhang Z."/>
        </authorList>
    </citation>
    <scope>NUCLEOTIDE SEQUENCE [LARGE SCALE GENOMIC DNA]</scope>
    <source>
        <strain evidence="4 5">WHSC-8</strain>
    </source>
</reference>
<proteinExistence type="predicted"/>
<gene>
    <name evidence="4" type="ORF">TS85_10315</name>
</gene>
<dbReference type="Proteomes" id="UP000032300">
    <property type="component" value="Chromosome"/>
</dbReference>
<dbReference type="Pfam" id="PF10503">
    <property type="entry name" value="Esterase_PHB"/>
    <property type="match status" value="1"/>
</dbReference>
<dbReference type="NCBIfam" id="TIGR01840">
    <property type="entry name" value="esterase_phb"/>
    <property type="match status" value="1"/>
</dbReference>
<dbReference type="InterPro" id="IPR029058">
    <property type="entry name" value="AB_hydrolase_fold"/>
</dbReference>
<dbReference type="GO" id="GO:0016787">
    <property type="term" value="F:hydrolase activity"/>
    <property type="evidence" value="ECO:0007669"/>
    <property type="project" value="UniProtKB-KW"/>
</dbReference>
<dbReference type="PANTHER" id="PTHR43037:SF1">
    <property type="entry name" value="BLL1128 PROTEIN"/>
    <property type="match status" value="1"/>
</dbReference>
<dbReference type="AlphaFoldDB" id="A0A7U4J8A2"/>
<feature type="region of interest" description="Disordered" evidence="3">
    <location>
        <begin position="323"/>
        <end position="356"/>
    </location>
</feature>
<dbReference type="SUPFAM" id="SSF53474">
    <property type="entry name" value="alpha/beta-Hydrolases"/>
    <property type="match status" value="2"/>
</dbReference>
<reference evidence="4 5" key="2">
    <citation type="submission" date="2015-02" db="EMBL/GenBank/DDBJ databases">
        <title>The complete genome of Sphingomonas hengshuiensis sp. WHSC-8 isolated from soil of Hengshui Lake.</title>
        <authorList>
            <person name="Wei S."/>
            <person name="Guo J."/>
            <person name="Su C."/>
            <person name="Wu R."/>
            <person name="Zhang Z."/>
            <person name="Liang K."/>
            <person name="Li H."/>
            <person name="Wang T."/>
            <person name="Liu H."/>
            <person name="Zhang C."/>
            <person name="Li Z."/>
            <person name="Wang Q."/>
            <person name="Meng J."/>
        </authorList>
    </citation>
    <scope>NUCLEOTIDE SEQUENCE [LARGE SCALE GENOMIC DNA]</scope>
    <source>
        <strain evidence="4 5">WHSC-8</strain>
    </source>
</reference>
<evidence type="ECO:0000256" key="1">
    <source>
        <dbReference type="ARBA" id="ARBA00022729"/>
    </source>
</evidence>
<keyword evidence="2" id="KW-0378">Hydrolase</keyword>
<dbReference type="EMBL" id="CP010836">
    <property type="protein sequence ID" value="AJP72093.1"/>
    <property type="molecule type" value="Genomic_DNA"/>
</dbReference>
<dbReference type="InterPro" id="IPR050955">
    <property type="entry name" value="Plant_Biomass_Hydrol_Est"/>
</dbReference>
<keyword evidence="1" id="KW-0732">Signal</keyword>
<accession>A0A7U4J8A2</accession>
<dbReference type="GO" id="GO:0005576">
    <property type="term" value="C:extracellular region"/>
    <property type="evidence" value="ECO:0007669"/>
    <property type="project" value="InterPro"/>
</dbReference>
<protein>
    <submittedName>
        <fullName evidence="4">LpqC, poly</fullName>
    </submittedName>
</protein>